<gene>
    <name evidence="1" type="ORF">LshimejAT787_1900170</name>
</gene>
<dbReference type="OrthoDB" id="10003767at2759"/>
<keyword evidence="2" id="KW-1185">Reference proteome</keyword>
<comment type="caution">
    <text evidence="1">The sequence shown here is derived from an EMBL/GenBank/DDBJ whole genome shotgun (WGS) entry which is preliminary data.</text>
</comment>
<evidence type="ECO:0000313" key="1">
    <source>
        <dbReference type="EMBL" id="GLB44939.1"/>
    </source>
</evidence>
<protein>
    <submittedName>
        <fullName evidence="1">Uncharacterized protein</fullName>
    </submittedName>
</protein>
<dbReference type="EMBL" id="BRPK01000019">
    <property type="protein sequence ID" value="GLB44939.1"/>
    <property type="molecule type" value="Genomic_DNA"/>
</dbReference>
<evidence type="ECO:0000313" key="2">
    <source>
        <dbReference type="Proteomes" id="UP001063166"/>
    </source>
</evidence>
<dbReference type="Proteomes" id="UP001063166">
    <property type="component" value="Unassembled WGS sequence"/>
</dbReference>
<dbReference type="AlphaFoldDB" id="A0A9P3Q0P3"/>
<proteinExistence type="predicted"/>
<sequence length="183" mass="19852">MDLGAIASLSFSCRYRITSLTVQRTVTPAGPPVQDFPVVPEDAIGRPYTLMERAQDAQDSSLALLRVFAGCLPDETYDGPPFVLSMPNFNHQNVSVDDEGRSVAMSADLIRSLGILQLVRLDSHHVRRLSVPTRLRPLDLAAVSAVGENLIPGAPGSASFGILASVFRQDSDRKLFCPAYRPT</sequence>
<reference evidence="1" key="1">
    <citation type="submission" date="2022-07" db="EMBL/GenBank/DDBJ databases">
        <title>The genome of Lyophyllum shimeji provides insight into the initial evolution of ectomycorrhizal fungal genome.</title>
        <authorList>
            <person name="Kobayashi Y."/>
            <person name="Shibata T."/>
            <person name="Hirakawa H."/>
            <person name="Shigenobu S."/>
            <person name="Nishiyama T."/>
            <person name="Yamada A."/>
            <person name="Hasebe M."/>
            <person name="Kawaguchi M."/>
        </authorList>
    </citation>
    <scope>NUCLEOTIDE SEQUENCE</scope>
    <source>
        <strain evidence="1">AT787</strain>
    </source>
</reference>
<accession>A0A9P3Q0P3</accession>
<name>A0A9P3Q0P3_LYOSH</name>
<organism evidence="1 2">
    <name type="scientific">Lyophyllum shimeji</name>
    <name type="common">Hon-shimeji</name>
    <name type="synonym">Tricholoma shimeji</name>
    <dbReference type="NCBI Taxonomy" id="47721"/>
    <lineage>
        <taxon>Eukaryota</taxon>
        <taxon>Fungi</taxon>
        <taxon>Dikarya</taxon>
        <taxon>Basidiomycota</taxon>
        <taxon>Agaricomycotina</taxon>
        <taxon>Agaricomycetes</taxon>
        <taxon>Agaricomycetidae</taxon>
        <taxon>Agaricales</taxon>
        <taxon>Tricholomatineae</taxon>
        <taxon>Lyophyllaceae</taxon>
        <taxon>Lyophyllum</taxon>
    </lineage>
</organism>